<proteinExistence type="predicted"/>
<dbReference type="OrthoDB" id="429183at2759"/>
<comment type="subcellular location">
    <subcellularLocation>
        <location evidence="1">Membrane</location>
        <topology evidence="1">Multi-pass membrane protein</topology>
    </subcellularLocation>
</comment>
<keyword evidence="2 6" id="KW-0812">Transmembrane</keyword>
<dbReference type="STRING" id="106004.A0A1Y2G3M5"/>
<evidence type="ECO:0000256" key="1">
    <source>
        <dbReference type="ARBA" id="ARBA00004141"/>
    </source>
</evidence>
<dbReference type="PANTHER" id="PTHR38483:SF1">
    <property type="entry name" value="ION TRANSPORT DOMAIN-CONTAINING PROTEIN"/>
    <property type="match status" value="1"/>
</dbReference>
<evidence type="ECO:0000256" key="2">
    <source>
        <dbReference type="ARBA" id="ARBA00022692"/>
    </source>
</evidence>
<evidence type="ECO:0000313" key="7">
    <source>
        <dbReference type="EMBL" id="ORY91553.1"/>
    </source>
</evidence>
<accession>A0A1Y2G3M5</accession>
<evidence type="ECO:0000256" key="6">
    <source>
        <dbReference type="SAM" id="Phobius"/>
    </source>
</evidence>
<keyword evidence="8" id="KW-1185">Reference proteome</keyword>
<dbReference type="GO" id="GO:0016020">
    <property type="term" value="C:membrane"/>
    <property type="evidence" value="ECO:0007669"/>
    <property type="project" value="UniProtKB-SubCell"/>
</dbReference>
<name>A0A1Y2G3M5_9BASI</name>
<protein>
    <recommendedName>
        <fullName evidence="9">Ion transport domain-containing protein</fullName>
    </recommendedName>
</protein>
<dbReference type="Gene3D" id="1.20.120.350">
    <property type="entry name" value="Voltage-gated potassium channels. Chain C"/>
    <property type="match status" value="1"/>
</dbReference>
<dbReference type="Proteomes" id="UP000193467">
    <property type="component" value="Unassembled WGS sequence"/>
</dbReference>
<evidence type="ECO:0000256" key="5">
    <source>
        <dbReference type="SAM" id="MobiDB-lite"/>
    </source>
</evidence>
<dbReference type="InterPro" id="IPR027359">
    <property type="entry name" value="Volt_channel_dom_sf"/>
</dbReference>
<reference evidence="7 8" key="1">
    <citation type="submission" date="2016-07" db="EMBL/GenBank/DDBJ databases">
        <title>Pervasive Adenine N6-methylation of Active Genes in Fungi.</title>
        <authorList>
            <consortium name="DOE Joint Genome Institute"/>
            <person name="Mondo S.J."/>
            <person name="Dannebaum R.O."/>
            <person name="Kuo R.C."/>
            <person name="Labutti K."/>
            <person name="Haridas S."/>
            <person name="Kuo A."/>
            <person name="Salamov A."/>
            <person name="Ahrendt S.R."/>
            <person name="Lipzen A."/>
            <person name="Sullivan W."/>
            <person name="Andreopoulos W.B."/>
            <person name="Clum A."/>
            <person name="Lindquist E."/>
            <person name="Daum C."/>
            <person name="Ramamoorthy G.K."/>
            <person name="Gryganskyi A."/>
            <person name="Culley D."/>
            <person name="Magnuson J.K."/>
            <person name="James T.Y."/>
            <person name="O'Malley M.A."/>
            <person name="Stajich J.E."/>
            <person name="Spatafora J.W."/>
            <person name="Visel A."/>
            <person name="Grigoriev I.V."/>
        </authorList>
    </citation>
    <scope>NUCLEOTIDE SEQUENCE [LARGE SCALE GENOMIC DNA]</scope>
    <source>
        <strain evidence="7 8">62-1032</strain>
    </source>
</reference>
<keyword evidence="3 6" id="KW-1133">Transmembrane helix</keyword>
<evidence type="ECO:0000313" key="8">
    <source>
        <dbReference type="Proteomes" id="UP000193467"/>
    </source>
</evidence>
<keyword evidence="4 6" id="KW-0472">Membrane</keyword>
<dbReference type="EMBL" id="MCGR01000002">
    <property type="protein sequence ID" value="ORY91553.1"/>
    <property type="molecule type" value="Genomic_DNA"/>
</dbReference>
<sequence length="239" mass="26407">MSSAPSPLPSPSTTPPPGGHDNGVHFSDSAPSRSPHFVSRAEAIKGVSNRFIFSRFYIYLYLAMAALSLTTVVLSLLSDCPTFTFYMLEIIVNTAMIAEVSIRLVAFGKQFWKSYYNTLDLAVTILCGVTILVIFFSGCSAKGEEVFDTFLLVVRNLFQFGRLALVMRKSGKNVFTRPAPIDLSSARQYAFSLDLDLDDEEALSTERRALGGDVEAMGRGGKGRRQEERPFMLDSDEED</sequence>
<feature type="transmembrane region" description="Helical" evidence="6">
    <location>
        <begin position="56"/>
        <end position="77"/>
    </location>
</feature>
<evidence type="ECO:0000256" key="4">
    <source>
        <dbReference type="ARBA" id="ARBA00023136"/>
    </source>
</evidence>
<feature type="compositionally biased region" description="Pro residues" evidence="5">
    <location>
        <begin position="1"/>
        <end position="18"/>
    </location>
</feature>
<evidence type="ECO:0000256" key="3">
    <source>
        <dbReference type="ARBA" id="ARBA00022989"/>
    </source>
</evidence>
<evidence type="ECO:0008006" key="9">
    <source>
        <dbReference type="Google" id="ProtNLM"/>
    </source>
</evidence>
<dbReference type="PANTHER" id="PTHR38483">
    <property type="entry name" value="CHROMOSOME 1, WHOLE GENOME SHOTGUN SEQUENCE"/>
    <property type="match status" value="1"/>
</dbReference>
<gene>
    <name evidence="7" type="ORF">BCR35DRAFT_320135</name>
</gene>
<feature type="transmembrane region" description="Helical" evidence="6">
    <location>
        <begin position="118"/>
        <end position="137"/>
    </location>
</feature>
<feature type="region of interest" description="Disordered" evidence="5">
    <location>
        <begin position="208"/>
        <end position="239"/>
    </location>
</feature>
<feature type="transmembrane region" description="Helical" evidence="6">
    <location>
        <begin position="83"/>
        <end position="106"/>
    </location>
</feature>
<organism evidence="7 8">
    <name type="scientific">Leucosporidium creatinivorum</name>
    <dbReference type="NCBI Taxonomy" id="106004"/>
    <lineage>
        <taxon>Eukaryota</taxon>
        <taxon>Fungi</taxon>
        <taxon>Dikarya</taxon>
        <taxon>Basidiomycota</taxon>
        <taxon>Pucciniomycotina</taxon>
        <taxon>Microbotryomycetes</taxon>
        <taxon>Leucosporidiales</taxon>
        <taxon>Leucosporidium</taxon>
    </lineage>
</organism>
<dbReference type="InParanoid" id="A0A1Y2G3M5"/>
<feature type="region of interest" description="Disordered" evidence="5">
    <location>
        <begin position="1"/>
        <end position="25"/>
    </location>
</feature>
<comment type="caution">
    <text evidence="7">The sequence shown here is derived from an EMBL/GenBank/DDBJ whole genome shotgun (WGS) entry which is preliminary data.</text>
</comment>
<dbReference type="AlphaFoldDB" id="A0A1Y2G3M5"/>